<keyword evidence="9" id="KW-1185">Reference proteome</keyword>
<dbReference type="PaxDb" id="35128-Thaps10892"/>
<dbReference type="InParanoid" id="B5YLT5"/>
<feature type="transmembrane region" description="Helical" evidence="6">
    <location>
        <begin position="102"/>
        <end position="125"/>
    </location>
</feature>
<dbReference type="GO" id="GO:0055088">
    <property type="term" value="P:lipid homeostasis"/>
    <property type="evidence" value="ECO:0000318"/>
    <property type="project" value="GO_Central"/>
</dbReference>
<evidence type="ECO:0000256" key="1">
    <source>
        <dbReference type="ARBA" id="ARBA00004141"/>
    </source>
</evidence>
<dbReference type="PROSITE" id="PS51257">
    <property type="entry name" value="PROKAR_LIPOPROTEIN"/>
    <property type="match status" value="1"/>
</dbReference>
<proteinExistence type="predicted"/>
<dbReference type="InterPro" id="IPR006634">
    <property type="entry name" value="TLC-dom"/>
</dbReference>
<dbReference type="GeneID" id="7444276"/>
<sequence>MSRATLPPSFLYGAFFGCTTYLLFRALSPVLLKLFGSQTMQQHVAQLSPGKQYHFHSQLPSTFHALVQIVGTFNVVFYGRQGFDDVLKEGTSPSIVFDDRTFVSYGITHLGPAVYMGFFVGYLLADTAKSPSFKDMGYVYVVHHAAASLCWTFCACYRVMQSLSCFLQFNELSTPFMNVRQVMLTAGYKSSDLPVTIISLLFFSTFGAVRFFPLTFIIRNWVGRDYSAIQNEVGTGAAMMLSVFVAVHVFLQSSWFLQMCHKLIGMFRKGTKSTKSE</sequence>
<dbReference type="AlphaFoldDB" id="B5YLT5"/>
<reference evidence="8 9" key="2">
    <citation type="journal article" date="2008" name="Nature">
        <title>The Phaeodactylum genome reveals the evolutionary history of diatom genomes.</title>
        <authorList>
            <person name="Bowler C."/>
            <person name="Allen A.E."/>
            <person name="Badger J.H."/>
            <person name="Grimwood J."/>
            <person name="Jabbari K."/>
            <person name="Kuo A."/>
            <person name="Maheswari U."/>
            <person name="Martens C."/>
            <person name="Maumus F."/>
            <person name="Otillar R.P."/>
            <person name="Rayko E."/>
            <person name="Salamov A."/>
            <person name="Vandepoele K."/>
            <person name="Beszteri B."/>
            <person name="Gruber A."/>
            <person name="Heijde M."/>
            <person name="Katinka M."/>
            <person name="Mock T."/>
            <person name="Valentin K."/>
            <person name="Verret F."/>
            <person name="Berges J.A."/>
            <person name="Brownlee C."/>
            <person name="Cadoret J.P."/>
            <person name="Chiovitti A."/>
            <person name="Choi C.J."/>
            <person name="Coesel S."/>
            <person name="De Martino A."/>
            <person name="Detter J.C."/>
            <person name="Durkin C."/>
            <person name="Falciatore A."/>
            <person name="Fournet J."/>
            <person name="Haruta M."/>
            <person name="Huysman M.J."/>
            <person name="Jenkins B.D."/>
            <person name="Jiroutova K."/>
            <person name="Jorgensen R.E."/>
            <person name="Joubert Y."/>
            <person name="Kaplan A."/>
            <person name="Kroger N."/>
            <person name="Kroth P.G."/>
            <person name="La Roche J."/>
            <person name="Lindquist E."/>
            <person name="Lommer M."/>
            <person name="Martin-Jezequel V."/>
            <person name="Lopez P.J."/>
            <person name="Lucas S."/>
            <person name="Mangogna M."/>
            <person name="McGinnis K."/>
            <person name="Medlin L.K."/>
            <person name="Montsant A."/>
            <person name="Oudot-Le Secq M.P."/>
            <person name="Napoli C."/>
            <person name="Obornik M."/>
            <person name="Parker M.S."/>
            <person name="Petit J.L."/>
            <person name="Porcel B.M."/>
            <person name="Poulsen N."/>
            <person name="Robison M."/>
            <person name="Rychlewski L."/>
            <person name="Rynearson T.A."/>
            <person name="Schmutz J."/>
            <person name="Shapiro H."/>
            <person name="Siaut M."/>
            <person name="Stanley M."/>
            <person name="Sussman M.R."/>
            <person name="Taylor A.R."/>
            <person name="Vardi A."/>
            <person name="von Dassow P."/>
            <person name="Vyverman W."/>
            <person name="Willis A."/>
            <person name="Wyrwicz L.S."/>
            <person name="Rokhsar D.S."/>
            <person name="Weissenbach J."/>
            <person name="Armbrust E.V."/>
            <person name="Green B.R."/>
            <person name="Van de Peer Y."/>
            <person name="Grigoriev I.V."/>
        </authorList>
    </citation>
    <scope>NUCLEOTIDE SEQUENCE [LARGE SCALE GENOMIC DNA]</scope>
    <source>
        <strain evidence="8 9">CCMP1335</strain>
    </source>
</reference>
<dbReference type="PANTHER" id="PTHR13439:SF0">
    <property type="entry name" value="TOPOISOMERASE I DAMAGE AFFECTED PROTEIN 4"/>
    <property type="match status" value="1"/>
</dbReference>
<feature type="transmembrane region" description="Helical" evidence="6">
    <location>
        <begin position="238"/>
        <end position="257"/>
    </location>
</feature>
<dbReference type="RefSeq" id="XP_002295415.1">
    <property type="nucleotide sequence ID" value="XM_002295379.1"/>
</dbReference>
<protein>
    <recommendedName>
        <fullName evidence="7">TLC domain-containing protein</fullName>
    </recommendedName>
</protein>
<evidence type="ECO:0000313" key="9">
    <source>
        <dbReference type="Proteomes" id="UP000001449"/>
    </source>
</evidence>
<dbReference type="KEGG" id="tps:THAPS_10892"/>
<gene>
    <name evidence="8" type="ORF">THAPS_10892</name>
</gene>
<evidence type="ECO:0000259" key="7">
    <source>
        <dbReference type="PROSITE" id="PS50922"/>
    </source>
</evidence>
<dbReference type="HOGENOM" id="CLU_1006423_0_0_1"/>
<feature type="transmembrane region" description="Helical" evidence="6">
    <location>
        <begin position="193"/>
        <end position="218"/>
    </location>
</feature>
<name>B5YLT5_THAPS</name>
<evidence type="ECO:0000313" key="8">
    <source>
        <dbReference type="EMBL" id="ACI64132.1"/>
    </source>
</evidence>
<dbReference type="Pfam" id="PF03798">
    <property type="entry name" value="TRAM_LAG1_CLN8"/>
    <property type="match status" value="1"/>
</dbReference>
<feature type="domain" description="TLC" evidence="7">
    <location>
        <begin position="50"/>
        <end position="268"/>
    </location>
</feature>
<feature type="transmembrane region" description="Helical" evidence="6">
    <location>
        <begin position="137"/>
        <end position="160"/>
    </location>
</feature>
<dbReference type="EMBL" id="CP001159">
    <property type="protein sequence ID" value="ACI64132.1"/>
    <property type="molecule type" value="Genomic_DNA"/>
</dbReference>
<organism evidence="8 9">
    <name type="scientific">Thalassiosira pseudonana</name>
    <name type="common">Marine diatom</name>
    <name type="synonym">Cyclotella nana</name>
    <dbReference type="NCBI Taxonomy" id="35128"/>
    <lineage>
        <taxon>Eukaryota</taxon>
        <taxon>Sar</taxon>
        <taxon>Stramenopiles</taxon>
        <taxon>Ochrophyta</taxon>
        <taxon>Bacillariophyta</taxon>
        <taxon>Coscinodiscophyceae</taxon>
        <taxon>Thalassiosirophycidae</taxon>
        <taxon>Thalassiosirales</taxon>
        <taxon>Thalassiosiraceae</taxon>
        <taxon>Thalassiosira</taxon>
    </lineage>
</organism>
<accession>B5YLT5</accession>
<keyword evidence="2 5" id="KW-0812">Transmembrane</keyword>
<dbReference type="Proteomes" id="UP000001449">
    <property type="component" value="Chromosome 18"/>
</dbReference>
<dbReference type="PANTHER" id="PTHR13439">
    <property type="entry name" value="CT120 PROTEIN"/>
    <property type="match status" value="1"/>
</dbReference>
<dbReference type="InterPro" id="IPR050846">
    <property type="entry name" value="TLCD"/>
</dbReference>
<evidence type="ECO:0000256" key="5">
    <source>
        <dbReference type="PROSITE-ProRule" id="PRU00205"/>
    </source>
</evidence>
<dbReference type="PROSITE" id="PS50922">
    <property type="entry name" value="TLC"/>
    <property type="match status" value="1"/>
</dbReference>
<keyword evidence="4 5" id="KW-0472">Membrane</keyword>
<comment type="subcellular location">
    <subcellularLocation>
        <location evidence="1">Membrane</location>
        <topology evidence="1">Multi-pass membrane protein</topology>
    </subcellularLocation>
</comment>
<keyword evidence="3 6" id="KW-1133">Transmembrane helix</keyword>
<dbReference type="GO" id="GO:0016020">
    <property type="term" value="C:membrane"/>
    <property type="evidence" value="ECO:0007669"/>
    <property type="project" value="UniProtKB-SubCell"/>
</dbReference>
<evidence type="ECO:0000256" key="6">
    <source>
        <dbReference type="SAM" id="Phobius"/>
    </source>
</evidence>
<evidence type="ECO:0000256" key="2">
    <source>
        <dbReference type="ARBA" id="ARBA00022692"/>
    </source>
</evidence>
<evidence type="ECO:0000256" key="4">
    <source>
        <dbReference type="ARBA" id="ARBA00023136"/>
    </source>
</evidence>
<evidence type="ECO:0000256" key="3">
    <source>
        <dbReference type="ARBA" id="ARBA00022989"/>
    </source>
</evidence>
<dbReference type="GO" id="GO:0005783">
    <property type="term" value="C:endoplasmic reticulum"/>
    <property type="evidence" value="ECO:0000318"/>
    <property type="project" value="GO_Central"/>
</dbReference>
<reference evidence="8 9" key="1">
    <citation type="journal article" date="2004" name="Science">
        <title>The genome of the diatom Thalassiosira pseudonana: ecology, evolution, and metabolism.</title>
        <authorList>
            <person name="Armbrust E.V."/>
            <person name="Berges J.A."/>
            <person name="Bowler C."/>
            <person name="Green B.R."/>
            <person name="Martinez D."/>
            <person name="Putnam N.H."/>
            <person name="Zhou S."/>
            <person name="Allen A.E."/>
            <person name="Apt K.E."/>
            <person name="Bechner M."/>
            <person name="Brzezinski M.A."/>
            <person name="Chaal B.K."/>
            <person name="Chiovitti A."/>
            <person name="Davis A.K."/>
            <person name="Demarest M.S."/>
            <person name="Detter J.C."/>
            <person name="Glavina T."/>
            <person name="Goodstein D."/>
            <person name="Hadi M.Z."/>
            <person name="Hellsten U."/>
            <person name="Hildebrand M."/>
            <person name="Jenkins B.D."/>
            <person name="Jurka J."/>
            <person name="Kapitonov V.V."/>
            <person name="Kroger N."/>
            <person name="Lau W.W."/>
            <person name="Lane T.W."/>
            <person name="Larimer F.W."/>
            <person name="Lippmeier J.C."/>
            <person name="Lucas S."/>
            <person name="Medina M."/>
            <person name="Montsant A."/>
            <person name="Obornik M."/>
            <person name="Parker M.S."/>
            <person name="Palenik B."/>
            <person name="Pazour G.J."/>
            <person name="Richardson P.M."/>
            <person name="Rynearson T.A."/>
            <person name="Saito M.A."/>
            <person name="Schwartz D.C."/>
            <person name="Thamatrakoln K."/>
            <person name="Valentin K."/>
            <person name="Vardi A."/>
            <person name="Wilkerson F.P."/>
            <person name="Rokhsar D.S."/>
        </authorList>
    </citation>
    <scope>NUCLEOTIDE SEQUENCE [LARGE SCALE GENOMIC DNA]</scope>
    <source>
        <strain evidence="8 9">CCMP1335</strain>
    </source>
</reference>
<feature type="transmembrane region" description="Helical" evidence="6">
    <location>
        <begin position="12"/>
        <end position="32"/>
    </location>
</feature>